<evidence type="ECO:0000313" key="6">
    <source>
        <dbReference type="Proteomes" id="UP001442494"/>
    </source>
</evidence>
<reference evidence="5 6" key="1">
    <citation type="submission" date="2022-04" db="EMBL/GenBank/DDBJ databases">
        <title>Positive selection, recombination, and allopatry shape intraspecific diversity of widespread and dominant cyanobacteria.</title>
        <authorList>
            <person name="Wei J."/>
            <person name="Shu W."/>
            <person name="Hu C."/>
        </authorList>
    </citation>
    <scope>NUCLEOTIDE SEQUENCE [LARGE SCALE GENOMIC DNA]</scope>
    <source>
        <strain evidence="5 6">GB2-A5</strain>
    </source>
</reference>
<dbReference type="InterPro" id="IPR011990">
    <property type="entry name" value="TPR-like_helical_dom_sf"/>
</dbReference>
<keyword evidence="6" id="KW-1185">Reference proteome</keyword>
<dbReference type="CDD" id="cd05804">
    <property type="entry name" value="StaR_like"/>
    <property type="match status" value="1"/>
</dbReference>
<name>A0ABV0JKZ6_9CYAN</name>
<dbReference type="Proteomes" id="UP001442494">
    <property type="component" value="Unassembled WGS sequence"/>
</dbReference>
<evidence type="ECO:0000313" key="5">
    <source>
        <dbReference type="EMBL" id="MEP0864100.1"/>
    </source>
</evidence>
<gene>
    <name evidence="5" type="ORF">NDI37_06435</name>
</gene>
<dbReference type="EMBL" id="JAMPKK010000009">
    <property type="protein sequence ID" value="MEP0864100.1"/>
    <property type="molecule type" value="Genomic_DNA"/>
</dbReference>
<dbReference type="RefSeq" id="WP_199295154.1">
    <property type="nucleotide sequence ID" value="NZ_JAMPKK010000009.1"/>
</dbReference>
<evidence type="ECO:0000256" key="1">
    <source>
        <dbReference type="ARBA" id="ARBA00005857"/>
    </source>
</evidence>
<keyword evidence="4" id="KW-0802">TPR repeat</keyword>
<proteinExistence type="inferred from homology"/>
<keyword evidence="3" id="KW-0677">Repeat</keyword>
<evidence type="ECO:0000256" key="2">
    <source>
        <dbReference type="ARBA" id="ARBA00019992"/>
    </source>
</evidence>
<evidence type="ECO:0000256" key="3">
    <source>
        <dbReference type="ARBA" id="ARBA00022737"/>
    </source>
</evidence>
<organism evidence="5 6">
    <name type="scientific">Funiculus sociatus GB2-A5</name>
    <dbReference type="NCBI Taxonomy" id="2933946"/>
    <lineage>
        <taxon>Bacteria</taxon>
        <taxon>Bacillati</taxon>
        <taxon>Cyanobacteriota</taxon>
        <taxon>Cyanophyceae</taxon>
        <taxon>Coleofasciculales</taxon>
        <taxon>Coleofasciculaceae</taxon>
        <taxon>Funiculus</taxon>
    </lineage>
</organism>
<comment type="caution">
    <text evidence="5">The sequence shown here is derived from an EMBL/GenBank/DDBJ whole genome shotgun (WGS) entry which is preliminary data.</text>
</comment>
<dbReference type="PANTHER" id="PTHR16263">
    <property type="entry name" value="TETRATRICOPEPTIDE REPEAT PROTEIN 38"/>
    <property type="match status" value="1"/>
</dbReference>
<dbReference type="Gene3D" id="1.25.40.10">
    <property type="entry name" value="Tetratricopeptide repeat domain"/>
    <property type="match status" value="1"/>
</dbReference>
<protein>
    <recommendedName>
        <fullName evidence="2">Tetratricopeptide repeat protein 38</fullName>
    </recommendedName>
</protein>
<accession>A0ABV0JKZ6</accession>
<dbReference type="SUPFAM" id="SSF48452">
    <property type="entry name" value="TPR-like"/>
    <property type="match status" value="1"/>
</dbReference>
<evidence type="ECO:0000256" key="4">
    <source>
        <dbReference type="ARBA" id="ARBA00022803"/>
    </source>
</evidence>
<comment type="similarity">
    <text evidence="1">Belongs to the TTC38 family.</text>
</comment>
<sequence>MLKDSQGLEVTTNSPDAIAAINHFVDQSLSYGNDAEAILQGIAADPTCVIANAHAAAHYLSLESAEAKNQAAPYLQAAKKYLSQANEREKLYVYGISAWASGDIDRAIAYHEEIAEKFPRDIASVQRGQYHYFYLGDKEGLLNIAEKVFFSNRENHYLYGMIAFGLEQCHRLKEAEEWGRKATEMNRHDPWAHHAVAHVMETQGRLDEGIAWMENLSDTWENCNSLLYTHNWWHIALYYLEKEEIKKVLKLYDTHIWGRAWKESSKDQVGAISLLLRLELRGVDVGDRWQNIAPYLAPRIHEHALPFQDLHYVYALARAGQNDQVTKMLLSMQAYAKAAKPFIKRTWDEVVLPAARGMVAHARTDCHRAIAQLGSTLPRLYEIGGSHAQRELFEQVFLDAWLRTEQNHEALQLVEQPLAACNNLHSDKRKLTLNVNNLELTIKVDRAVHRPEKASQSY</sequence>
<dbReference type="PANTHER" id="PTHR16263:SF4">
    <property type="entry name" value="TETRATRICOPEPTIDE REPEAT PROTEIN 38"/>
    <property type="match status" value="1"/>
</dbReference>
<dbReference type="InterPro" id="IPR033891">
    <property type="entry name" value="TTC38"/>
</dbReference>